<feature type="modified residue" description="4-aspartylphosphate" evidence="6">
    <location>
        <position position="62"/>
    </location>
</feature>
<dbReference type="GO" id="GO:0000160">
    <property type="term" value="P:phosphorelay signal transduction system"/>
    <property type="evidence" value="ECO:0007669"/>
    <property type="project" value="InterPro"/>
</dbReference>
<keyword evidence="3 6" id="KW-0597">Phosphoprotein</keyword>
<accession>A0A2I8VM04</accession>
<dbReference type="Pfam" id="PF08447">
    <property type="entry name" value="PAS_3"/>
    <property type="match status" value="1"/>
</dbReference>
<dbReference type="RefSeq" id="WP_103426651.1">
    <property type="nucleotide sequence ID" value="NZ_CP026309.1"/>
</dbReference>
<feature type="domain" description="PAS" evidence="9">
    <location>
        <begin position="142"/>
        <end position="212"/>
    </location>
</feature>
<dbReference type="Proteomes" id="UP000236584">
    <property type="component" value="Chromosome"/>
</dbReference>
<feature type="domain" description="Response regulatory" evidence="8">
    <location>
        <begin position="11"/>
        <end position="127"/>
    </location>
</feature>
<dbReference type="Pfam" id="PF13185">
    <property type="entry name" value="GAF_2"/>
    <property type="match status" value="1"/>
</dbReference>
<name>A0A2I8VM04_9EURY</name>
<evidence type="ECO:0000259" key="10">
    <source>
        <dbReference type="PROSITE" id="PS50113"/>
    </source>
</evidence>
<dbReference type="SUPFAM" id="SSF55781">
    <property type="entry name" value="GAF domain-like"/>
    <property type="match status" value="1"/>
</dbReference>
<dbReference type="InterPro" id="IPR029016">
    <property type="entry name" value="GAF-like_dom_sf"/>
</dbReference>
<feature type="compositionally biased region" description="Basic residues" evidence="7">
    <location>
        <begin position="666"/>
        <end position="676"/>
    </location>
</feature>
<dbReference type="InterPro" id="IPR011006">
    <property type="entry name" value="CheY-like_superfamily"/>
</dbReference>
<keyword evidence="4" id="KW-0808">Transferase</keyword>
<dbReference type="InterPro" id="IPR001789">
    <property type="entry name" value="Sig_transdc_resp-reg_receiver"/>
</dbReference>
<proteinExistence type="predicted"/>
<protein>
    <recommendedName>
        <fullName evidence="2">histidine kinase</fullName>
        <ecNumber evidence="2">2.7.13.3</ecNumber>
    </recommendedName>
</protein>
<dbReference type="InterPro" id="IPR000700">
    <property type="entry name" value="PAS-assoc_C"/>
</dbReference>
<evidence type="ECO:0000256" key="1">
    <source>
        <dbReference type="ARBA" id="ARBA00000085"/>
    </source>
</evidence>
<dbReference type="CDD" id="cd00156">
    <property type="entry name" value="REC"/>
    <property type="match status" value="1"/>
</dbReference>
<dbReference type="EC" id="2.7.13.3" evidence="2"/>
<evidence type="ECO:0000256" key="5">
    <source>
        <dbReference type="ARBA" id="ARBA00022777"/>
    </source>
</evidence>
<gene>
    <name evidence="11" type="ORF">C2R22_16015</name>
</gene>
<dbReference type="InterPro" id="IPR035965">
    <property type="entry name" value="PAS-like_dom_sf"/>
</dbReference>
<dbReference type="PANTHER" id="PTHR43304:SF1">
    <property type="entry name" value="PAC DOMAIN-CONTAINING PROTEIN"/>
    <property type="match status" value="1"/>
</dbReference>
<feature type="domain" description="PAS" evidence="9">
    <location>
        <begin position="269"/>
        <end position="341"/>
    </location>
</feature>
<dbReference type="AlphaFoldDB" id="A0A2I8VM04"/>
<dbReference type="CDD" id="cd00130">
    <property type="entry name" value="PAS"/>
    <property type="match status" value="2"/>
</dbReference>
<reference evidence="11 12" key="1">
    <citation type="submission" date="2018-01" db="EMBL/GenBank/DDBJ databases">
        <title>Complete genome sequence of Salinigranum rubrum GX10T, an extremely halophilic archaeon isolated from a marine solar saltern.</title>
        <authorList>
            <person name="Han S."/>
        </authorList>
    </citation>
    <scope>NUCLEOTIDE SEQUENCE [LARGE SCALE GENOMIC DNA]</scope>
    <source>
        <strain evidence="11 12">GX10</strain>
    </source>
</reference>
<dbReference type="InterPro" id="IPR003018">
    <property type="entry name" value="GAF"/>
</dbReference>
<feature type="domain" description="PAC" evidence="10">
    <location>
        <begin position="343"/>
        <end position="397"/>
    </location>
</feature>
<dbReference type="Gene3D" id="3.30.450.40">
    <property type="match status" value="1"/>
</dbReference>
<dbReference type="OrthoDB" id="8127at2157"/>
<comment type="catalytic activity">
    <reaction evidence="1">
        <text>ATP + protein L-histidine = ADP + protein N-phospho-L-histidine.</text>
        <dbReference type="EC" id="2.7.13.3"/>
    </reaction>
</comment>
<dbReference type="PROSITE" id="PS50110">
    <property type="entry name" value="RESPONSE_REGULATORY"/>
    <property type="match status" value="1"/>
</dbReference>
<keyword evidence="5" id="KW-0418">Kinase</keyword>
<dbReference type="SUPFAM" id="SSF52172">
    <property type="entry name" value="CheY-like"/>
    <property type="match status" value="1"/>
</dbReference>
<dbReference type="SUPFAM" id="SSF55785">
    <property type="entry name" value="PYP-like sensor domain (PAS domain)"/>
    <property type="match status" value="3"/>
</dbReference>
<organism evidence="11 12">
    <name type="scientific">Salinigranum rubrum</name>
    <dbReference type="NCBI Taxonomy" id="755307"/>
    <lineage>
        <taxon>Archaea</taxon>
        <taxon>Methanobacteriati</taxon>
        <taxon>Methanobacteriota</taxon>
        <taxon>Stenosarchaea group</taxon>
        <taxon>Halobacteria</taxon>
        <taxon>Halobacteriales</taxon>
        <taxon>Haloferacaceae</taxon>
        <taxon>Salinigranum</taxon>
    </lineage>
</organism>
<dbReference type="Pfam" id="PF00072">
    <property type="entry name" value="Response_reg"/>
    <property type="match status" value="1"/>
</dbReference>
<evidence type="ECO:0000259" key="8">
    <source>
        <dbReference type="PROSITE" id="PS50110"/>
    </source>
</evidence>
<dbReference type="NCBIfam" id="TIGR00229">
    <property type="entry name" value="sensory_box"/>
    <property type="match status" value="2"/>
</dbReference>
<evidence type="ECO:0000259" key="9">
    <source>
        <dbReference type="PROSITE" id="PS50112"/>
    </source>
</evidence>
<evidence type="ECO:0000313" key="12">
    <source>
        <dbReference type="Proteomes" id="UP000236584"/>
    </source>
</evidence>
<dbReference type="PROSITE" id="PS50113">
    <property type="entry name" value="PAC"/>
    <property type="match status" value="1"/>
</dbReference>
<dbReference type="InterPro" id="IPR013655">
    <property type="entry name" value="PAS_fold_3"/>
</dbReference>
<dbReference type="EMBL" id="CP026309">
    <property type="protein sequence ID" value="AUV82962.1"/>
    <property type="molecule type" value="Genomic_DNA"/>
</dbReference>
<feature type="region of interest" description="Disordered" evidence="7">
    <location>
        <begin position="651"/>
        <end position="682"/>
    </location>
</feature>
<dbReference type="GeneID" id="35593629"/>
<evidence type="ECO:0000256" key="3">
    <source>
        <dbReference type="ARBA" id="ARBA00022553"/>
    </source>
</evidence>
<evidence type="ECO:0000256" key="4">
    <source>
        <dbReference type="ARBA" id="ARBA00022679"/>
    </source>
</evidence>
<dbReference type="Gene3D" id="3.40.50.2300">
    <property type="match status" value="1"/>
</dbReference>
<sequence>MTDESSTDVVRVLHIDDTPDFADVVATHLERDNDGFVVETATDANEGLEMFVADEFDCVVSDYDMPGRDGIALLESIRAVDPDLPFILFTGKGSEEVASDAISAGVTDYLQKERGTDQYTVLANRIENAVAHYRSQRLVERSERRLREIVDAIPQFLYVVDEDGSYLLANEALADFHGTSVSELEGSNVTDVFDDDDVAQFTADLEDVLESGITKHVPIIEIPDSTGEVRRLEPRILPYDLAETDKDAVLGLTVDVTEHEERSRDLERTYERMRLALEHTDSVVFEIDFDTGAVVRHGTYERSFGVSPDETPTWEDHLEHAVHPEDREAFRRFHERLIDGERHRDEIVYRTNPENGGVRWMRATVYVRQESGGSPRQAIGISRDVTEQRRHERELEQANTLLSTLFDTLPVGVLAEDASRQVLAVNQQLFDLFEMPGSSEDVVGADCGRLARAVSDQFVDPEGFTRRIDELIAEREPVRDEELVRRDGRTFARSHQPIDLSDGAGHLWVYHDVTERTEHERRLEALHEATQELMAAETREEVAEVGVEATQRILGFDANSIHLHDEGSGLVPVAVSDTIHDLIDEVPTFTDGGSIAWRVYEEGEPLAIDDVLDDPDVYNPETSIRSELLLPIGEHGLLLAGAPTPEAFDQRDVVLGESWSATSPRRSNRSNGRGRSRPANGN</sequence>
<dbReference type="Gene3D" id="3.30.450.20">
    <property type="entry name" value="PAS domain"/>
    <property type="match status" value="3"/>
</dbReference>
<evidence type="ECO:0000256" key="7">
    <source>
        <dbReference type="SAM" id="MobiDB-lite"/>
    </source>
</evidence>
<dbReference type="GO" id="GO:0004673">
    <property type="term" value="F:protein histidine kinase activity"/>
    <property type="evidence" value="ECO:0007669"/>
    <property type="project" value="UniProtKB-EC"/>
</dbReference>
<dbReference type="PANTHER" id="PTHR43304">
    <property type="entry name" value="PHYTOCHROME-LIKE PROTEIN CPH1"/>
    <property type="match status" value="1"/>
</dbReference>
<evidence type="ECO:0000256" key="2">
    <source>
        <dbReference type="ARBA" id="ARBA00012438"/>
    </source>
</evidence>
<dbReference type="PROSITE" id="PS50112">
    <property type="entry name" value="PAS"/>
    <property type="match status" value="2"/>
</dbReference>
<evidence type="ECO:0000256" key="6">
    <source>
        <dbReference type="PROSITE-ProRule" id="PRU00169"/>
    </source>
</evidence>
<dbReference type="InterPro" id="IPR013656">
    <property type="entry name" value="PAS_4"/>
</dbReference>
<dbReference type="SMART" id="SM00448">
    <property type="entry name" value="REC"/>
    <property type="match status" value="1"/>
</dbReference>
<dbReference type="InterPro" id="IPR000014">
    <property type="entry name" value="PAS"/>
</dbReference>
<dbReference type="InterPro" id="IPR052162">
    <property type="entry name" value="Sensor_kinase/Photoreceptor"/>
</dbReference>
<dbReference type="SMART" id="SM00091">
    <property type="entry name" value="PAS"/>
    <property type="match status" value="3"/>
</dbReference>
<dbReference type="Pfam" id="PF08448">
    <property type="entry name" value="PAS_4"/>
    <property type="match status" value="2"/>
</dbReference>
<keyword evidence="12" id="KW-1185">Reference proteome</keyword>
<dbReference type="KEGG" id="srub:C2R22_16015"/>
<evidence type="ECO:0000313" key="11">
    <source>
        <dbReference type="EMBL" id="AUV82962.1"/>
    </source>
</evidence>